<dbReference type="HAMAP" id="MF_00303">
    <property type="entry name" value="Trigger_factor_Tig"/>
    <property type="match status" value="1"/>
</dbReference>
<keyword evidence="5 9" id="KW-0697">Rotamase</keyword>
<dbReference type="InterPro" id="IPR046357">
    <property type="entry name" value="PPIase_dom_sf"/>
</dbReference>
<evidence type="ECO:0000259" key="11">
    <source>
        <dbReference type="Pfam" id="PF05697"/>
    </source>
</evidence>
<dbReference type="GO" id="GO:0051301">
    <property type="term" value="P:cell division"/>
    <property type="evidence" value="ECO:0007669"/>
    <property type="project" value="UniProtKB-KW"/>
</dbReference>
<dbReference type="PIRSF" id="PIRSF003095">
    <property type="entry name" value="Trigger_factor"/>
    <property type="match status" value="1"/>
</dbReference>
<dbReference type="EC" id="5.2.1.8" evidence="3 9"/>
<evidence type="ECO:0000256" key="2">
    <source>
        <dbReference type="ARBA" id="ARBA00005464"/>
    </source>
</evidence>
<evidence type="ECO:0000256" key="3">
    <source>
        <dbReference type="ARBA" id="ARBA00013194"/>
    </source>
</evidence>
<dbReference type="PANTHER" id="PTHR30560:SF3">
    <property type="entry name" value="TRIGGER FACTOR-LIKE PROTEIN TIG, CHLOROPLASTIC"/>
    <property type="match status" value="1"/>
</dbReference>
<evidence type="ECO:0000313" key="13">
    <source>
        <dbReference type="EMBL" id="MBA2882291.1"/>
    </source>
</evidence>
<dbReference type="Gene3D" id="3.30.70.1050">
    <property type="entry name" value="Trigger factor ribosome-binding domain"/>
    <property type="match status" value="1"/>
</dbReference>
<feature type="domain" description="PPIase FKBP-type" evidence="10">
    <location>
        <begin position="158"/>
        <end position="240"/>
    </location>
</feature>
<comment type="subcellular location">
    <subcellularLocation>
        <location evidence="9">Cytoplasm</location>
    </subcellularLocation>
    <text evidence="9">About half TF is bound to the ribosome near the polypeptide exit tunnel while the other half is free in the cytoplasm.</text>
</comment>
<proteinExistence type="inferred from homology"/>
<dbReference type="Proteomes" id="UP000525298">
    <property type="component" value="Unassembled WGS sequence"/>
</dbReference>
<keyword evidence="9" id="KW-0132">Cell division</keyword>
<dbReference type="Pfam" id="PF00254">
    <property type="entry name" value="FKBP_C"/>
    <property type="match status" value="1"/>
</dbReference>
<dbReference type="SUPFAM" id="SSF102735">
    <property type="entry name" value="Trigger factor ribosome-binding domain"/>
    <property type="match status" value="1"/>
</dbReference>
<dbReference type="GO" id="GO:0044183">
    <property type="term" value="F:protein folding chaperone"/>
    <property type="evidence" value="ECO:0007669"/>
    <property type="project" value="TreeGrafter"/>
</dbReference>
<evidence type="ECO:0000256" key="5">
    <source>
        <dbReference type="ARBA" id="ARBA00023110"/>
    </source>
</evidence>
<dbReference type="Pfam" id="PF05698">
    <property type="entry name" value="Trigger_C"/>
    <property type="match status" value="1"/>
</dbReference>
<dbReference type="InterPro" id="IPR027304">
    <property type="entry name" value="Trigger_fact/SurA_dom_sf"/>
</dbReference>
<feature type="domain" description="Trigger factor ribosome-binding bacterial" evidence="11">
    <location>
        <begin position="1"/>
        <end position="144"/>
    </location>
</feature>
<dbReference type="InterPro" id="IPR037041">
    <property type="entry name" value="Trigger_fac_C_sf"/>
</dbReference>
<keyword evidence="6 9" id="KW-0143">Chaperone</keyword>
<keyword evidence="14" id="KW-1185">Reference proteome</keyword>
<dbReference type="GO" id="GO:0051083">
    <property type="term" value="P:'de novo' cotranslational protein folding"/>
    <property type="evidence" value="ECO:0007669"/>
    <property type="project" value="TreeGrafter"/>
</dbReference>
<dbReference type="InterPro" id="IPR008881">
    <property type="entry name" value="Trigger_fac_ribosome-bd_bac"/>
</dbReference>
<name>A0A7W0HLR8_9BACT</name>
<evidence type="ECO:0000256" key="6">
    <source>
        <dbReference type="ARBA" id="ARBA00023186"/>
    </source>
</evidence>
<keyword evidence="9" id="KW-0963">Cytoplasm</keyword>
<dbReference type="GO" id="GO:0003755">
    <property type="term" value="F:peptidyl-prolyl cis-trans isomerase activity"/>
    <property type="evidence" value="ECO:0007669"/>
    <property type="project" value="UniProtKB-UniRule"/>
</dbReference>
<sequence>MQVKVEDVSSVKKKIHVELPRQQVTNKLDEAYKQLKKTAKLKGYRPGKAPRSVLERHFKKDVHADVASSLVQESFPEAIKETDLTVLETSDVDAPDLDPESDYKYAATVELKPELPEVEYKGLNLKKTVYRVDESEIDSQIERLRQHLARYEPVEEKRPVVRDDYVVIDHQGFKDGQPADDAPLTTDDTIKLGASGFPEDFDKAIEGMQPGEEKEITVQFPEDYQKPELAGQEITYHVTLKELRQEILPPVDDELAKNFGEYETLADLRAEIRSHLEQGYQKRTDQELQEQMFNQLLTEEFEIPEVLVRSEMDEIIRDAEMKFSQNGLSMEQLGLTREHMEAQYRGVAEQQVRRHLLLNKIIEQENLEVTDDQLEPEYEKIAESTGQPADMIKSYYKQHPERLDGFKHALLEKQVIDLIINHANIEEVEAEAETADESK</sequence>
<keyword evidence="7 9" id="KW-0413">Isomerase</keyword>
<evidence type="ECO:0000256" key="1">
    <source>
        <dbReference type="ARBA" id="ARBA00000971"/>
    </source>
</evidence>
<dbReference type="GO" id="GO:0005737">
    <property type="term" value="C:cytoplasm"/>
    <property type="evidence" value="ECO:0007669"/>
    <property type="project" value="UniProtKB-SubCell"/>
</dbReference>
<organism evidence="13 14">
    <name type="scientific">Desulfosalsimonas propionicica</name>
    <dbReference type="NCBI Taxonomy" id="332175"/>
    <lineage>
        <taxon>Bacteria</taxon>
        <taxon>Pseudomonadati</taxon>
        <taxon>Thermodesulfobacteriota</taxon>
        <taxon>Desulfobacteria</taxon>
        <taxon>Desulfobacterales</taxon>
        <taxon>Desulfosalsimonadaceae</taxon>
        <taxon>Desulfosalsimonas</taxon>
    </lineage>
</organism>
<dbReference type="SUPFAM" id="SSF54534">
    <property type="entry name" value="FKBP-like"/>
    <property type="match status" value="1"/>
</dbReference>
<keyword evidence="9" id="KW-0131">Cell cycle</keyword>
<evidence type="ECO:0000256" key="4">
    <source>
        <dbReference type="ARBA" id="ARBA00016902"/>
    </source>
</evidence>
<evidence type="ECO:0000259" key="10">
    <source>
        <dbReference type="Pfam" id="PF00254"/>
    </source>
</evidence>
<dbReference type="GO" id="GO:0043335">
    <property type="term" value="P:protein unfolding"/>
    <property type="evidence" value="ECO:0007669"/>
    <property type="project" value="TreeGrafter"/>
</dbReference>
<evidence type="ECO:0000259" key="12">
    <source>
        <dbReference type="Pfam" id="PF05698"/>
    </source>
</evidence>
<dbReference type="InterPro" id="IPR005215">
    <property type="entry name" value="Trig_fac"/>
</dbReference>
<dbReference type="InterPro" id="IPR008880">
    <property type="entry name" value="Trigger_fac_C"/>
</dbReference>
<dbReference type="NCBIfam" id="TIGR00115">
    <property type="entry name" value="tig"/>
    <property type="match status" value="1"/>
</dbReference>
<reference evidence="13 14" key="1">
    <citation type="submission" date="2020-07" db="EMBL/GenBank/DDBJ databases">
        <title>Genomic Encyclopedia of Type Strains, Phase IV (KMG-IV): sequencing the most valuable type-strain genomes for metagenomic binning, comparative biology and taxonomic classification.</title>
        <authorList>
            <person name="Goeker M."/>
        </authorList>
    </citation>
    <scope>NUCLEOTIDE SEQUENCE [LARGE SCALE GENOMIC DNA]</scope>
    <source>
        <strain evidence="13 14">DSM 17721</strain>
    </source>
</reference>
<dbReference type="PANTHER" id="PTHR30560">
    <property type="entry name" value="TRIGGER FACTOR CHAPERONE AND PEPTIDYL-PROLYL CIS/TRANS ISOMERASE"/>
    <property type="match status" value="1"/>
</dbReference>
<gene>
    <name evidence="9" type="primary">tig</name>
    <name evidence="13" type="ORF">HNR65_002633</name>
</gene>
<dbReference type="GO" id="GO:0043022">
    <property type="term" value="F:ribosome binding"/>
    <property type="evidence" value="ECO:0007669"/>
    <property type="project" value="TreeGrafter"/>
</dbReference>
<dbReference type="EMBL" id="JACDUS010000008">
    <property type="protein sequence ID" value="MBA2882291.1"/>
    <property type="molecule type" value="Genomic_DNA"/>
</dbReference>
<dbReference type="AlphaFoldDB" id="A0A7W0HLR8"/>
<dbReference type="SUPFAM" id="SSF109998">
    <property type="entry name" value="Triger factor/SurA peptide-binding domain-like"/>
    <property type="match status" value="1"/>
</dbReference>
<dbReference type="Gene3D" id="1.10.3120.10">
    <property type="entry name" value="Trigger factor, C-terminal domain"/>
    <property type="match status" value="1"/>
</dbReference>
<dbReference type="RefSeq" id="WP_181551930.1">
    <property type="nucleotide sequence ID" value="NZ_JACDUS010000008.1"/>
</dbReference>
<dbReference type="Gene3D" id="3.10.50.40">
    <property type="match status" value="1"/>
</dbReference>
<protein>
    <recommendedName>
        <fullName evidence="4 9">Trigger factor</fullName>
        <shortName evidence="9">TF</shortName>
        <ecNumber evidence="3 9">5.2.1.8</ecNumber>
    </recommendedName>
    <alternativeName>
        <fullName evidence="8 9">PPIase</fullName>
    </alternativeName>
</protein>
<evidence type="ECO:0000256" key="9">
    <source>
        <dbReference type="HAMAP-Rule" id="MF_00303"/>
    </source>
</evidence>
<comment type="catalytic activity">
    <reaction evidence="1 9">
        <text>[protein]-peptidylproline (omega=180) = [protein]-peptidylproline (omega=0)</text>
        <dbReference type="Rhea" id="RHEA:16237"/>
        <dbReference type="Rhea" id="RHEA-COMP:10747"/>
        <dbReference type="Rhea" id="RHEA-COMP:10748"/>
        <dbReference type="ChEBI" id="CHEBI:83833"/>
        <dbReference type="ChEBI" id="CHEBI:83834"/>
        <dbReference type="EC" id="5.2.1.8"/>
    </reaction>
</comment>
<dbReference type="InterPro" id="IPR001179">
    <property type="entry name" value="PPIase_FKBP_dom"/>
</dbReference>
<evidence type="ECO:0000256" key="7">
    <source>
        <dbReference type="ARBA" id="ARBA00023235"/>
    </source>
</evidence>
<dbReference type="InterPro" id="IPR036611">
    <property type="entry name" value="Trigger_fac_ribosome-bd_sf"/>
</dbReference>
<evidence type="ECO:0000256" key="8">
    <source>
        <dbReference type="ARBA" id="ARBA00029986"/>
    </source>
</evidence>
<evidence type="ECO:0000313" key="14">
    <source>
        <dbReference type="Proteomes" id="UP000525298"/>
    </source>
</evidence>
<comment type="caution">
    <text evidence="13">The sequence shown here is derived from an EMBL/GenBank/DDBJ whole genome shotgun (WGS) entry which is preliminary data.</text>
</comment>
<comment type="domain">
    <text evidence="9">Consists of 3 domains; the N-terminus binds the ribosome, the middle domain has PPIase activity, while the C-terminus has intrinsic chaperone activity on its own.</text>
</comment>
<dbReference type="GO" id="GO:0015031">
    <property type="term" value="P:protein transport"/>
    <property type="evidence" value="ECO:0007669"/>
    <property type="project" value="UniProtKB-UniRule"/>
</dbReference>
<feature type="domain" description="Trigger factor C-terminal" evidence="12">
    <location>
        <begin position="264"/>
        <end position="420"/>
    </location>
</feature>
<comment type="similarity">
    <text evidence="2 9">Belongs to the FKBP-type PPIase family. Tig subfamily.</text>
</comment>
<accession>A0A7W0HLR8</accession>
<dbReference type="Pfam" id="PF05697">
    <property type="entry name" value="Trigger_N"/>
    <property type="match status" value="1"/>
</dbReference>
<comment type="function">
    <text evidence="9">Involved in protein export. Acts as a chaperone by maintaining the newly synthesized protein in an open conformation. Functions as a peptidyl-prolyl cis-trans isomerase.</text>
</comment>